<comment type="subcellular location">
    <subcellularLocation>
        <location evidence="1 6">Bacterial flagellum basal body</location>
    </subcellularLocation>
</comment>
<dbReference type="InterPro" id="IPR012836">
    <property type="entry name" value="FlgF"/>
</dbReference>
<dbReference type="GO" id="GO:0030694">
    <property type="term" value="C:bacterial-type flagellum basal body, rod"/>
    <property type="evidence" value="ECO:0007669"/>
    <property type="project" value="UniProtKB-UniRule"/>
</dbReference>
<dbReference type="NCBIfam" id="TIGR02490">
    <property type="entry name" value="flgF"/>
    <property type="match status" value="1"/>
</dbReference>
<dbReference type="RefSeq" id="WP_168921051.1">
    <property type="nucleotide sequence ID" value="NZ_CP051461.1"/>
</dbReference>
<evidence type="ECO:0000256" key="4">
    <source>
        <dbReference type="ARBA" id="ARBA00038560"/>
    </source>
</evidence>
<organism evidence="10 11">
    <name type="scientific">Polaromonas vacuolata</name>
    <dbReference type="NCBI Taxonomy" id="37448"/>
    <lineage>
        <taxon>Bacteria</taxon>
        <taxon>Pseudomonadati</taxon>
        <taxon>Pseudomonadota</taxon>
        <taxon>Betaproteobacteria</taxon>
        <taxon>Burkholderiales</taxon>
        <taxon>Comamonadaceae</taxon>
        <taxon>Polaromonas</taxon>
    </lineage>
</organism>
<reference evidence="10 11" key="1">
    <citation type="submission" date="2020-04" db="EMBL/GenBank/DDBJ databases">
        <title>Complete genome of a Psychrophilic, Marine, Gas Vacuolate Bacterium Polaromonas vacuolata KCTC 22033T.</title>
        <authorList>
            <person name="Hwang K."/>
            <person name="Kim K.M."/>
        </authorList>
    </citation>
    <scope>NUCLEOTIDE SEQUENCE [LARGE SCALE GENOMIC DNA]</scope>
    <source>
        <strain evidence="10 11">KCTC 22033</strain>
    </source>
</reference>
<dbReference type="Proteomes" id="UP000502041">
    <property type="component" value="Chromosome"/>
</dbReference>
<keyword evidence="10" id="KW-0969">Cilium</keyword>
<feature type="domain" description="Flagellar basal-body/hook protein C-terminal" evidence="8">
    <location>
        <begin position="200"/>
        <end position="243"/>
    </location>
</feature>
<proteinExistence type="inferred from homology"/>
<evidence type="ECO:0000256" key="3">
    <source>
        <dbReference type="ARBA" id="ARBA00023143"/>
    </source>
</evidence>
<dbReference type="PANTHER" id="PTHR30435:SF18">
    <property type="entry name" value="FLAGELLAR BASAL-BODY ROD PROTEIN FLGF"/>
    <property type="match status" value="1"/>
</dbReference>
<evidence type="ECO:0000259" key="8">
    <source>
        <dbReference type="Pfam" id="PF06429"/>
    </source>
</evidence>
<evidence type="ECO:0000256" key="6">
    <source>
        <dbReference type="RuleBase" id="RU362116"/>
    </source>
</evidence>
<dbReference type="AlphaFoldDB" id="A0A6H2H5L0"/>
<evidence type="ECO:0000256" key="5">
    <source>
        <dbReference type="ARBA" id="ARBA00040228"/>
    </source>
</evidence>
<gene>
    <name evidence="10" type="primary">flgF</name>
    <name evidence="10" type="ORF">HC248_00401</name>
</gene>
<name>A0A6H2H5L0_9BURK</name>
<dbReference type="GO" id="GO:0071978">
    <property type="term" value="P:bacterial-type flagellum-dependent swarming motility"/>
    <property type="evidence" value="ECO:0007669"/>
    <property type="project" value="TreeGrafter"/>
</dbReference>
<keyword evidence="3 6" id="KW-0975">Bacterial flagellum</keyword>
<comment type="similarity">
    <text evidence="2 6">Belongs to the flagella basal body rod proteins family.</text>
</comment>
<evidence type="ECO:0000259" key="9">
    <source>
        <dbReference type="Pfam" id="PF22692"/>
    </source>
</evidence>
<keyword evidence="10" id="KW-0966">Cell projection</keyword>
<comment type="subunit">
    <text evidence="4 6">The basal body constitutes a major portion of the flagellar organelle and consists of five rings (E,L,P,S, and M) mounted on a central rod. The rod consists of about 26 subunits of FlgG in the distal portion, and FlgB, FlgC and FlgF are thought to build up the proximal portion of the rod with about 6 subunits each.</text>
</comment>
<dbReference type="Pfam" id="PF06429">
    <property type="entry name" value="Flg_bbr_C"/>
    <property type="match status" value="1"/>
</dbReference>
<dbReference type="InterPro" id="IPR001444">
    <property type="entry name" value="Flag_bb_rod_N"/>
</dbReference>
<keyword evidence="10" id="KW-0282">Flagellum</keyword>
<dbReference type="InterPro" id="IPR037925">
    <property type="entry name" value="FlgE/F/G-like"/>
</dbReference>
<dbReference type="InterPro" id="IPR020013">
    <property type="entry name" value="Flagellar_FlgE/F/G"/>
</dbReference>
<accession>A0A6H2H5L0</accession>
<evidence type="ECO:0000256" key="1">
    <source>
        <dbReference type="ARBA" id="ARBA00004117"/>
    </source>
</evidence>
<protein>
    <recommendedName>
        <fullName evidence="5 6">Flagellar basal-body rod protein FlgF</fullName>
    </recommendedName>
</protein>
<sequence length="247" mass="25683">MDRMIYTAMSGAKQAMEQQASVANNMANVSTAGFKAQINNFRAVPVVGDQPVTRAMVVATTPGADFSPGVMTQTGRPLDVAVKGDGWLAVQLPGGAEAYTRVGNLQVGAEGQLMTLDSYPVLGNAGPVVVPPGSKLVVAGDGLITAFDPNGGAVGGAEVGRLKLVNPARADLLRGEDGLFRTKPDAAPAQVDPAVRLSVGTLEGSNVNSVEVMVQMITNARLYEMQMKTIQTAETNDQQANRLLSTS</sequence>
<dbReference type="Pfam" id="PF00460">
    <property type="entry name" value="Flg_bb_rod"/>
    <property type="match status" value="1"/>
</dbReference>
<dbReference type="PANTHER" id="PTHR30435">
    <property type="entry name" value="FLAGELLAR PROTEIN"/>
    <property type="match status" value="1"/>
</dbReference>
<evidence type="ECO:0000313" key="10">
    <source>
        <dbReference type="EMBL" id="QJC55138.1"/>
    </source>
</evidence>
<dbReference type="NCBIfam" id="NF009280">
    <property type="entry name" value="PRK12640.1"/>
    <property type="match status" value="1"/>
</dbReference>
<dbReference type="InterPro" id="IPR053967">
    <property type="entry name" value="LlgE_F_G-like_D1"/>
</dbReference>
<evidence type="ECO:0000259" key="7">
    <source>
        <dbReference type="Pfam" id="PF00460"/>
    </source>
</evidence>
<evidence type="ECO:0000256" key="2">
    <source>
        <dbReference type="ARBA" id="ARBA00009677"/>
    </source>
</evidence>
<dbReference type="InterPro" id="IPR019776">
    <property type="entry name" value="Flagellar_basal_body_rod_CS"/>
</dbReference>
<dbReference type="NCBIfam" id="TIGR03506">
    <property type="entry name" value="FlgEFG_subfam"/>
    <property type="match status" value="1"/>
</dbReference>
<evidence type="ECO:0000313" key="11">
    <source>
        <dbReference type="Proteomes" id="UP000502041"/>
    </source>
</evidence>
<dbReference type="InterPro" id="IPR010930">
    <property type="entry name" value="Flg_bb/hook_C_dom"/>
</dbReference>
<dbReference type="PROSITE" id="PS00588">
    <property type="entry name" value="FLAGELLA_BB_ROD"/>
    <property type="match status" value="1"/>
</dbReference>
<feature type="domain" description="Flagellar basal body rod protein N-terminal" evidence="7">
    <location>
        <begin position="5"/>
        <end position="35"/>
    </location>
</feature>
<dbReference type="Pfam" id="PF22692">
    <property type="entry name" value="LlgE_F_G_D1"/>
    <property type="match status" value="1"/>
</dbReference>
<dbReference type="SUPFAM" id="SSF117143">
    <property type="entry name" value="Flagellar hook protein flgE"/>
    <property type="match status" value="1"/>
</dbReference>
<dbReference type="EMBL" id="CP051461">
    <property type="protein sequence ID" value="QJC55138.1"/>
    <property type="molecule type" value="Genomic_DNA"/>
</dbReference>
<feature type="domain" description="Flagellar hook protein FlgE/F/G-like D1" evidence="9">
    <location>
        <begin position="81"/>
        <end position="146"/>
    </location>
</feature>
<keyword evidence="11" id="KW-1185">Reference proteome</keyword>
<dbReference type="KEGG" id="pvac:HC248_00401"/>